<evidence type="ECO:0000313" key="2">
    <source>
        <dbReference type="Proteomes" id="UP000297195"/>
    </source>
</evidence>
<keyword evidence="2" id="KW-1185">Reference proteome</keyword>
<proteinExistence type="predicted"/>
<reference evidence="1 2" key="1">
    <citation type="submission" date="2019-03" db="EMBL/GenBank/DDBJ databases">
        <authorList>
            <person name="Kim S.G."/>
            <person name="Park S.C."/>
        </authorList>
    </citation>
    <scope>NUCLEOTIDE SEQUENCE [LARGE SCALE GENOMIC DNA]</scope>
</reference>
<accession>A0A4D6DYH6</accession>
<dbReference type="Proteomes" id="UP000297195">
    <property type="component" value="Segment"/>
</dbReference>
<name>A0A4D6DYH6_9CAUD</name>
<organism evidence="1 2">
    <name type="scientific">Edwardsiella phage pEt-SU</name>
    <dbReference type="NCBI Taxonomy" id="2562142"/>
    <lineage>
        <taxon>Viruses</taxon>
        <taxon>Duplodnaviria</taxon>
        <taxon>Heunggongvirae</taxon>
        <taxon>Uroviricota</taxon>
        <taxon>Caudoviricetes</taxon>
        <taxon>Chimalliviridae</taxon>
        <taxon>Petsuvirus</taxon>
        <taxon>Petsuvirus pEtSU</taxon>
    </lineage>
</organism>
<evidence type="ECO:0000313" key="1">
    <source>
        <dbReference type="EMBL" id="QBZ70836.1"/>
    </source>
</evidence>
<dbReference type="EMBL" id="MK689364">
    <property type="protein sequence ID" value="QBZ70836.1"/>
    <property type="molecule type" value="Genomic_DNA"/>
</dbReference>
<protein>
    <submittedName>
        <fullName evidence="1">Uncharacterized protein</fullName>
    </submittedName>
</protein>
<sequence length="109" mass="11985">MSKITPTEIAEIIAKATLEAVTKSRDDILAGKKTTLFATAEIGYGIRYNLHSNIVKGTEYLIASISQDGSILFKVEYNTRFSTQASSSVDAMIDVICHVIDLEERKVSQ</sequence>
<gene>
    <name evidence="1" type="ORF">pETSU_255</name>
</gene>